<organism evidence="1 2">
    <name type="scientific">Parapedobacter koreensis</name>
    <dbReference type="NCBI Taxonomy" id="332977"/>
    <lineage>
        <taxon>Bacteria</taxon>
        <taxon>Pseudomonadati</taxon>
        <taxon>Bacteroidota</taxon>
        <taxon>Sphingobacteriia</taxon>
        <taxon>Sphingobacteriales</taxon>
        <taxon>Sphingobacteriaceae</taxon>
        <taxon>Parapedobacter</taxon>
    </lineage>
</organism>
<reference evidence="2" key="1">
    <citation type="submission" date="2016-10" db="EMBL/GenBank/DDBJ databases">
        <authorList>
            <person name="Varghese N."/>
            <person name="Submissions S."/>
        </authorList>
    </citation>
    <scope>NUCLEOTIDE SEQUENCE [LARGE SCALE GENOMIC DNA]</scope>
    <source>
        <strain evidence="2">Jip14</strain>
    </source>
</reference>
<evidence type="ECO:0000313" key="1">
    <source>
        <dbReference type="EMBL" id="SEL93940.1"/>
    </source>
</evidence>
<dbReference type="AlphaFoldDB" id="A0A1H7UA26"/>
<accession>A0A1H7UA26</accession>
<evidence type="ECO:0000313" key="2">
    <source>
        <dbReference type="Proteomes" id="UP000198916"/>
    </source>
</evidence>
<protein>
    <recommendedName>
        <fullName evidence="3">Restriction endonuclease</fullName>
    </recommendedName>
</protein>
<name>A0A1H7UA26_9SPHI</name>
<gene>
    <name evidence="1" type="ORF">SAMN05421740_11460</name>
</gene>
<sequence>MTTIMKMTEDETIELLMKHLVEKGWQIDSHCLGQTKGCDIVASKDGNQMYIEAKGAKASDNAPTKKRQYFDSGQIKTHFGKAIVKTLELKSLYPNARFAIAHPDDISIRKAIGHLTPFLSALGIIHYWVSADGDVLL</sequence>
<dbReference type="STRING" id="332977.SAMN05421740_11460"/>
<dbReference type="RefSeq" id="WP_177181276.1">
    <property type="nucleotide sequence ID" value="NZ_FNZR01000014.1"/>
</dbReference>
<dbReference type="EMBL" id="FNZR01000014">
    <property type="protein sequence ID" value="SEL93940.1"/>
    <property type="molecule type" value="Genomic_DNA"/>
</dbReference>
<proteinExistence type="predicted"/>
<keyword evidence="2" id="KW-1185">Reference proteome</keyword>
<evidence type="ECO:0008006" key="3">
    <source>
        <dbReference type="Google" id="ProtNLM"/>
    </source>
</evidence>
<dbReference type="Proteomes" id="UP000198916">
    <property type="component" value="Unassembled WGS sequence"/>
</dbReference>